<dbReference type="Pfam" id="PF02397">
    <property type="entry name" value="Bac_transf"/>
    <property type="match status" value="1"/>
</dbReference>
<feature type="domain" description="Bacterial sugar transferase" evidence="8">
    <location>
        <begin position="30"/>
        <end position="217"/>
    </location>
</feature>
<reference evidence="10" key="1">
    <citation type="journal article" date="1998" name="Infect. Immun.">
        <title>Identification of a genetic locus essential for serotype b-specific antigen synthesis in Actinobacillus actinomycetemcomitans.</title>
        <authorList>
            <person name="Yoshida Y."/>
            <person name="Nakano Y."/>
            <person name="Yamashita Y."/>
            <person name="Koga T."/>
        </authorList>
    </citation>
    <scope>NUCLEOTIDE SEQUENCE</scope>
</reference>
<keyword evidence="7" id="KW-0472">Membrane</keyword>
<evidence type="ECO:0000256" key="6">
    <source>
        <dbReference type="ARBA" id="ARBA00022989"/>
    </source>
</evidence>
<reference evidence="10" key="2">
    <citation type="submission" date="2025-08" db="UniProtKB">
        <authorList>
            <consortium name="RefSeq"/>
        </authorList>
    </citation>
    <scope>IDENTIFICATION</scope>
</reference>
<dbReference type="AlphaFoldDB" id="A0A9U5CRS6"/>
<dbReference type="InterPro" id="IPR003362">
    <property type="entry name" value="Bact_transf"/>
</dbReference>
<name>A0A9U5CRS6_9BURK</name>
<evidence type="ECO:0000256" key="3">
    <source>
        <dbReference type="ARBA" id="ARBA00022475"/>
    </source>
</evidence>
<evidence type="ECO:0000256" key="5">
    <source>
        <dbReference type="ARBA" id="ARBA00022692"/>
    </source>
</evidence>
<evidence type="ECO:0000256" key="2">
    <source>
        <dbReference type="ARBA" id="ARBA00006464"/>
    </source>
</evidence>
<proteinExistence type="inferred from homology"/>
<dbReference type="Proteomes" id="UP000675920">
    <property type="component" value="Unplaced"/>
</dbReference>
<organism evidence="9 10">
    <name type="scientific">Derxia gummosa DSM 723</name>
    <dbReference type="NCBI Taxonomy" id="1121388"/>
    <lineage>
        <taxon>Bacteria</taxon>
        <taxon>Pseudomonadati</taxon>
        <taxon>Pseudomonadota</taxon>
        <taxon>Betaproteobacteria</taxon>
        <taxon>Burkholderiales</taxon>
        <taxon>Alcaligenaceae</taxon>
        <taxon>Derxia</taxon>
    </lineage>
</organism>
<sequence>MTAVLASSLSQFRALPATQPGRDVLLQSLLHRLAAALVFVAISPVFLVLVLLMAFEKGPIFFGHYRVGRDGRMFRCLKFRSMVPDSESVLQELLARDPAARAEWARDQKLMNDPRITPIGRFLRKTSLDELPQLVNVIMGDMALVGPRPVTAQELHRYGRARFHYLSVTPGITGLWQVSGRNNTTYEERVELDKHYVENSSIWFDFKILLRTIVVLVTGDGAR</sequence>
<dbReference type="PANTHER" id="PTHR30576:SF4">
    <property type="entry name" value="UNDECAPRENYL-PHOSPHATE GALACTOSE PHOSPHOTRANSFERASE"/>
    <property type="match status" value="1"/>
</dbReference>
<dbReference type="PANTHER" id="PTHR30576">
    <property type="entry name" value="COLANIC BIOSYNTHESIS UDP-GLUCOSE LIPID CARRIER TRANSFERASE"/>
    <property type="match status" value="1"/>
</dbReference>
<evidence type="ECO:0000256" key="4">
    <source>
        <dbReference type="ARBA" id="ARBA00022679"/>
    </source>
</evidence>
<accession>A0A9U5CRS6</accession>
<keyword evidence="4 10" id="KW-0808">Transferase</keyword>
<keyword evidence="5" id="KW-0812">Transmembrane</keyword>
<dbReference type="GO" id="GO:0005886">
    <property type="term" value="C:plasma membrane"/>
    <property type="evidence" value="ECO:0007669"/>
    <property type="project" value="UniProtKB-SubCell"/>
</dbReference>
<evidence type="ECO:0000256" key="1">
    <source>
        <dbReference type="ARBA" id="ARBA00004236"/>
    </source>
</evidence>
<keyword evidence="6" id="KW-1133">Transmembrane helix</keyword>
<evidence type="ECO:0000313" key="10">
    <source>
        <dbReference type="RefSeq" id="WP_028310715.1"/>
    </source>
</evidence>
<protein>
    <submittedName>
        <fullName evidence="10">Sugar transferase</fullName>
    </submittedName>
</protein>
<dbReference type="GO" id="GO:0016780">
    <property type="term" value="F:phosphotransferase activity, for other substituted phosphate groups"/>
    <property type="evidence" value="ECO:0007669"/>
    <property type="project" value="TreeGrafter"/>
</dbReference>
<keyword evidence="3" id="KW-1003">Cell membrane</keyword>
<comment type="similarity">
    <text evidence="2">Belongs to the bacterial sugar transferase family.</text>
</comment>
<comment type="subcellular location">
    <subcellularLocation>
        <location evidence="1">Cell membrane</location>
    </subcellularLocation>
</comment>
<dbReference type="RefSeq" id="WP_028310715.1">
    <property type="nucleotide sequence ID" value="NZ_AXWS01000007.1"/>
</dbReference>
<evidence type="ECO:0000256" key="7">
    <source>
        <dbReference type="ARBA" id="ARBA00023136"/>
    </source>
</evidence>
<evidence type="ECO:0000259" key="8">
    <source>
        <dbReference type="Pfam" id="PF02397"/>
    </source>
</evidence>
<evidence type="ECO:0000313" key="9">
    <source>
        <dbReference type="Proteomes" id="UP000675920"/>
    </source>
</evidence>
<keyword evidence="9" id="KW-1185">Reference proteome</keyword>